<sequence>MRNAKGRQANQGFTLIELLIVIAIIGILAAVLIPNLLQARNRANDTAAQAYIRNCYTAVESQRDPVTQALPTAATCDALEPGVPTPAAVTGPGTITADGNGGFSVAATSVTNTNFTFDGATMTSN</sequence>
<reference evidence="11 12" key="2">
    <citation type="journal article" date="2011" name="Stand. Genomic Sci.">
        <title>Complete genome sequence of Truepera radiovictrix type strain (RQ-24).</title>
        <authorList>
            <person name="Ivanova N."/>
            <person name="Rohde C."/>
            <person name="Munk C."/>
            <person name="Nolan M."/>
            <person name="Lucas S."/>
            <person name="Del Rio T.G."/>
            <person name="Tice H."/>
            <person name="Deshpande S."/>
            <person name="Cheng J.F."/>
            <person name="Tapia R."/>
            <person name="Han C."/>
            <person name="Goodwin L."/>
            <person name="Pitluck S."/>
            <person name="Liolios K."/>
            <person name="Mavromatis K."/>
            <person name="Mikhailova N."/>
            <person name="Pati A."/>
            <person name="Chen A."/>
            <person name="Palaniappan K."/>
            <person name="Land M."/>
            <person name="Hauser L."/>
            <person name="Chang Y.J."/>
            <person name="Jeffries C.D."/>
            <person name="Brambilla E."/>
            <person name="Rohde M."/>
            <person name="Goker M."/>
            <person name="Tindall B.J."/>
            <person name="Woyke T."/>
            <person name="Bristow J."/>
            <person name="Eisen J.A."/>
            <person name="Markowitz V."/>
            <person name="Hugenholtz P."/>
            <person name="Kyrpides N.C."/>
            <person name="Klenk H.P."/>
            <person name="Lapidus A."/>
        </authorList>
    </citation>
    <scope>NUCLEOTIDE SEQUENCE [LARGE SCALE GENOMIC DNA]</scope>
    <source>
        <strain evidence="12">DSM 17093 / CIP 108686 / LMG 22925 / RQ-24</strain>
    </source>
</reference>
<dbReference type="AlphaFoldDB" id="D7CTJ1"/>
<dbReference type="PANTHER" id="PTHR30093">
    <property type="entry name" value="GENERAL SECRETION PATHWAY PROTEIN G"/>
    <property type="match status" value="1"/>
</dbReference>
<dbReference type="STRING" id="649638.Trad_0712"/>
<feature type="transmembrane region" description="Helical" evidence="9">
    <location>
        <begin position="12"/>
        <end position="33"/>
    </location>
</feature>
<evidence type="ECO:0000256" key="3">
    <source>
        <dbReference type="ARBA" id="ARBA00022481"/>
    </source>
</evidence>
<dbReference type="EMBL" id="CP002049">
    <property type="protein sequence ID" value="ADI13848.1"/>
    <property type="molecule type" value="Genomic_DNA"/>
</dbReference>
<dbReference type="InterPro" id="IPR012902">
    <property type="entry name" value="N_methyl_site"/>
</dbReference>
<keyword evidence="12" id="KW-1185">Reference proteome</keyword>
<keyword evidence="4 9" id="KW-0812">Transmembrane</keyword>
<dbReference type="HOGENOM" id="CLU_091705_7_4_0"/>
<keyword evidence="3" id="KW-0488">Methylation</keyword>
<reference evidence="12" key="1">
    <citation type="submission" date="2010-05" db="EMBL/GenBank/DDBJ databases">
        <title>The complete genome of Truepera radiovictris DSM 17093.</title>
        <authorList>
            <consortium name="US DOE Joint Genome Institute (JGI-PGF)"/>
            <person name="Lucas S."/>
            <person name="Copeland A."/>
            <person name="Lapidus A."/>
            <person name="Glavina del Rio T."/>
            <person name="Dalin E."/>
            <person name="Tice H."/>
            <person name="Bruce D."/>
            <person name="Goodwin L."/>
            <person name="Pitluck S."/>
            <person name="Kyrpides N."/>
            <person name="Mavromatis K."/>
            <person name="Ovchinnikova G."/>
            <person name="Munk A.C."/>
            <person name="Detter J.C."/>
            <person name="Han C."/>
            <person name="Tapia R."/>
            <person name="Land M."/>
            <person name="Hauser L."/>
            <person name="Markowitz V."/>
            <person name="Cheng J.-F."/>
            <person name="Hugenholtz P."/>
            <person name="Woyke T."/>
            <person name="Wu D."/>
            <person name="Tindall B."/>
            <person name="Pomrenke H.G."/>
            <person name="Brambilla E."/>
            <person name="Klenk H.-P."/>
            <person name="Eisen J.A."/>
        </authorList>
    </citation>
    <scope>NUCLEOTIDE SEQUENCE [LARGE SCALE GENOMIC DNA]</scope>
    <source>
        <strain evidence="12">DSM 17093 / CIP 108686 / LMG 22925 / RQ-24</strain>
    </source>
</reference>
<evidence type="ECO:0000313" key="12">
    <source>
        <dbReference type="Proteomes" id="UP000000379"/>
    </source>
</evidence>
<evidence type="ECO:0000256" key="4">
    <source>
        <dbReference type="ARBA" id="ARBA00022692"/>
    </source>
</evidence>
<dbReference type="GO" id="GO:0009279">
    <property type="term" value="C:cell outer membrane"/>
    <property type="evidence" value="ECO:0007669"/>
    <property type="project" value="UniProtKB-SubCell"/>
</dbReference>
<proteinExistence type="predicted"/>
<dbReference type="OrthoDB" id="71862at2"/>
<keyword evidence="6 9" id="KW-1133">Transmembrane helix</keyword>
<keyword evidence="8" id="KW-0998">Cell outer membrane</keyword>
<evidence type="ECO:0000256" key="9">
    <source>
        <dbReference type="SAM" id="Phobius"/>
    </source>
</evidence>
<dbReference type="SUPFAM" id="SSF54523">
    <property type="entry name" value="Pili subunits"/>
    <property type="match status" value="1"/>
</dbReference>
<dbReference type="InterPro" id="IPR041050">
    <property type="entry name" value="PilA4"/>
</dbReference>
<dbReference type="Pfam" id="PF07963">
    <property type="entry name" value="N_methyl"/>
    <property type="match status" value="1"/>
</dbReference>
<dbReference type="eggNOG" id="COG2165">
    <property type="taxonomic scope" value="Bacteria"/>
</dbReference>
<evidence type="ECO:0000256" key="1">
    <source>
        <dbReference type="ARBA" id="ARBA00004203"/>
    </source>
</evidence>
<evidence type="ECO:0000259" key="10">
    <source>
        <dbReference type="Pfam" id="PF18682"/>
    </source>
</evidence>
<dbReference type="Pfam" id="PF18682">
    <property type="entry name" value="PilA4"/>
    <property type="match status" value="1"/>
</dbReference>
<evidence type="ECO:0000256" key="5">
    <source>
        <dbReference type="ARBA" id="ARBA00022764"/>
    </source>
</evidence>
<feature type="domain" description="Pilin A4" evidence="10">
    <location>
        <begin position="44"/>
        <end position="124"/>
    </location>
</feature>
<name>D7CTJ1_TRURR</name>
<evidence type="ECO:0000313" key="11">
    <source>
        <dbReference type="EMBL" id="ADI13848.1"/>
    </source>
</evidence>
<dbReference type="PROSITE" id="PS00409">
    <property type="entry name" value="PROKAR_NTER_METHYL"/>
    <property type="match status" value="1"/>
</dbReference>
<dbReference type="RefSeq" id="WP_013177220.1">
    <property type="nucleotide sequence ID" value="NC_014221.1"/>
</dbReference>
<dbReference type="InterPro" id="IPR045584">
    <property type="entry name" value="Pilin-like"/>
</dbReference>
<organism evidence="11 12">
    <name type="scientific">Truepera radiovictrix (strain DSM 17093 / CIP 108686 / LMG 22925 / RQ-24)</name>
    <dbReference type="NCBI Taxonomy" id="649638"/>
    <lineage>
        <taxon>Bacteria</taxon>
        <taxon>Thermotogati</taxon>
        <taxon>Deinococcota</taxon>
        <taxon>Deinococci</taxon>
        <taxon>Trueperales</taxon>
        <taxon>Trueperaceae</taxon>
        <taxon>Truepera</taxon>
    </lineage>
</organism>
<dbReference type="KEGG" id="tra:Trad_0712"/>
<comment type="subcellular location">
    <subcellularLocation>
        <location evidence="1">Cell outer membrane</location>
        <topology evidence="1">Single-pass membrane protein</topology>
    </subcellularLocation>
    <subcellularLocation>
        <location evidence="2">Periplasm</location>
    </subcellularLocation>
</comment>
<dbReference type="Proteomes" id="UP000000379">
    <property type="component" value="Chromosome"/>
</dbReference>
<evidence type="ECO:0000256" key="7">
    <source>
        <dbReference type="ARBA" id="ARBA00023136"/>
    </source>
</evidence>
<dbReference type="Gene3D" id="3.30.700.10">
    <property type="entry name" value="Glycoprotein, Type 4 Pilin"/>
    <property type="match status" value="1"/>
</dbReference>
<dbReference type="NCBIfam" id="TIGR02532">
    <property type="entry name" value="IV_pilin_GFxxxE"/>
    <property type="match status" value="1"/>
</dbReference>
<evidence type="ECO:0000256" key="2">
    <source>
        <dbReference type="ARBA" id="ARBA00004418"/>
    </source>
</evidence>
<keyword evidence="5" id="KW-0574">Periplasm</keyword>
<evidence type="ECO:0000256" key="6">
    <source>
        <dbReference type="ARBA" id="ARBA00022989"/>
    </source>
</evidence>
<evidence type="ECO:0000256" key="8">
    <source>
        <dbReference type="ARBA" id="ARBA00023237"/>
    </source>
</evidence>
<protein>
    <submittedName>
        <fullName evidence="11">Pilin, type IV, putative</fullName>
    </submittedName>
</protein>
<accession>D7CTJ1</accession>
<keyword evidence="7 9" id="KW-0472">Membrane</keyword>
<dbReference type="PANTHER" id="PTHR30093:SF44">
    <property type="entry name" value="TYPE II SECRETION SYSTEM CORE PROTEIN G"/>
    <property type="match status" value="1"/>
</dbReference>
<gene>
    <name evidence="11" type="ordered locus">Trad_0712</name>
</gene>
<dbReference type="GO" id="GO:0042597">
    <property type="term" value="C:periplasmic space"/>
    <property type="evidence" value="ECO:0007669"/>
    <property type="project" value="UniProtKB-SubCell"/>
</dbReference>